<dbReference type="PANTHER" id="PTHR43441:SF11">
    <property type="entry name" value="RIBOSOMAL-PROTEIN-SERINE ACETYLTRANSFERASE"/>
    <property type="match status" value="1"/>
</dbReference>
<dbReference type="CDD" id="cd04301">
    <property type="entry name" value="NAT_SF"/>
    <property type="match status" value="1"/>
</dbReference>
<dbReference type="Pfam" id="PF13302">
    <property type="entry name" value="Acetyltransf_3"/>
    <property type="match status" value="1"/>
</dbReference>
<dbReference type="Proteomes" id="UP000676325">
    <property type="component" value="Unassembled WGS sequence"/>
</dbReference>
<dbReference type="GO" id="GO:0005737">
    <property type="term" value="C:cytoplasm"/>
    <property type="evidence" value="ECO:0007669"/>
    <property type="project" value="TreeGrafter"/>
</dbReference>
<reference evidence="2" key="1">
    <citation type="submission" date="2021-04" db="EMBL/GenBank/DDBJ databases">
        <title>Genome based classification of Actinospica acidithermotolerans sp. nov., an actinobacterium isolated from an Indonesian hot spring.</title>
        <authorList>
            <person name="Kusuma A.B."/>
            <person name="Putra K.E."/>
            <person name="Nafisah S."/>
            <person name="Loh J."/>
            <person name="Nouioui I."/>
            <person name="Goodfellow M."/>
        </authorList>
    </citation>
    <scope>NUCLEOTIDE SEQUENCE</scope>
    <source>
        <strain evidence="2">MGRD01-02</strain>
    </source>
</reference>
<dbReference type="EMBL" id="JAGSOH010000006">
    <property type="protein sequence ID" value="MBR7825487.1"/>
    <property type="molecule type" value="Genomic_DNA"/>
</dbReference>
<dbReference type="PROSITE" id="PS51186">
    <property type="entry name" value="GNAT"/>
    <property type="match status" value="1"/>
</dbReference>
<keyword evidence="3" id="KW-1185">Reference proteome</keyword>
<gene>
    <name evidence="2" type="ORF">KDK95_04160</name>
</gene>
<evidence type="ECO:0000313" key="2">
    <source>
        <dbReference type="EMBL" id="MBR7825487.1"/>
    </source>
</evidence>
<dbReference type="AlphaFoldDB" id="A0A941E7Z8"/>
<proteinExistence type="predicted"/>
<dbReference type="InterPro" id="IPR016181">
    <property type="entry name" value="Acyl_CoA_acyltransferase"/>
</dbReference>
<dbReference type="GO" id="GO:0008999">
    <property type="term" value="F:protein-N-terminal-alanine acetyltransferase activity"/>
    <property type="evidence" value="ECO:0007669"/>
    <property type="project" value="TreeGrafter"/>
</dbReference>
<dbReference type="InterPro" id="IPR051908">
    <property type="entry name" value="Ribosomal_N-acetyltransferase"/>
</dbReference>
<evidence type="ECO:0000259" key="1">
    <source>
        <dbReference type="PROSITE" id="PS51186"/>
    </source>
</evidence>
<sequence length="223" mass="24786">MDTPVAAPSAYPPLNMQVHTPTLSLLGATDALLERLVPVVRKGVATEPPWPFDDPMSLYKDSPDREWSWLRAVWSGRGRVTESFWRLYFVVVLDGEPVGMQDLIATDFAAFGTVSTFSWLSPDVRRRGLGREMRQAVLHLAFDGLGAREAASDAFADNPASNRVSAALGYRPNGVDHATRRGEPAELNRWRLTREHWLPTRRPDITLAGVSECRPVLGIHDAD</sequence>
<dbReference type="GO" id="GO:1990189">
    <property type="term" value="F:protein N-terminal-serine acetyltransferase activity"/>
    <property type="evidence" value="ECO:0007669"/>
    <property type="project" value="TreeGrafter"/>
</dbReference>
<dbReference type="Gene3D" id="3.40.630.30">
    <property type="match status" value="1"/>
</dbReference>
<dbReference type="InterPro" id="IPR000182">
    <property type="entry name" value="GNAT_dom"/>
</dbReference>
<protein>
    <submittedName>
        <fullName evidence="2">GNAT family N-acetyltransferase</fullName>
    </submittedName>
</protein>
<comment type="caution">
    <text evidence="2">The sequence shown here is derived from an EMBL/GenBank/DDBJ whole genome shotgun (WGS) entry which is preliminary data.</text>
</comment>
<dbReference type="SUPFAM" id="SSF55729">
    <property type="entry name" value="Acyl-CoA N-acyltransferases (Nat)"/>
    <property type="match status" value="1"/>
</dbReference>
<dbReference type="PANTHER" id="PTHR43441">
    <property type="entry name" value="RIBOSOMAL-PROTEIN-SERINE ACETYLTRANSFERASE"/>
    <property type="match status" value="1"/>
</dbReference>
<organism evidence="2 3">
    <name type="scientific">Actinospica acidithermotolerans</name>
    <dbReference type="NCBI Taxonomy" id="2828514"/>
    <lineage>
        <taxon>Bacteria</taxon>
        <taxon>Bacillati</taxon>
        <taxon>Actinomycetota</taxon>
        <taxon>Actinomycetes</taxon>
        <taxon>Catenulisporales</taxon>
        <taxon>Actinospicaceae</taxon>
        <taxon>Actinospica</taxon>
    </lineage>
</organism>
<evidence type="ECO:0000313" key="3">
    <source>
        <dbReference type="Proteomes" id="UP000676325"/>
    </source>
</evidence>
<accession>A0A941E7Z8</accession>
<feature type="domain" description="N-acetyltransferase" evidence="1">
    <location>
        <begin position="44"/>
        <end position="195"/>
    </location>
</feature>
<name>A0A941E7Z8_9ACTN</name>